<dbReference type="AlphaFoldDB" id="A0A7E4ZQ13"/>
<reference evidence="2" key="2">
    <citation type="submission" date="2020-10" db="UniProtKB">
        <authorList>
            <consortium name="WormBaseParasite"/>
        </authorList>
    </citation>
    <scope>IDENTIFICATION</scope>
</reference>
<evidence type="ECO:0000313" key="1">
    <source>
        <dbReference type="Proteomes" id="UP000492821"/>
    </source>
</evidence>
<protein>
    <submittedName>
        <fullName evidence="2">Secreted protein</fullName>
    </submittedName>
</protein>
<name>A0A7E4ZQ13_PANRE</name>
<reference evidence="1" key="1">
    <citation type="journal article" date="2013" name="Genetics">
        <title>The draft genome and transcriptome of Panagrellus redivivus are shaped by the harsh demands of a free-living lifestyle.</title>
        <authorList>
            <person name="Srinivasan J."/>
            <person name="Dillman A.R."/>
            <person name="Macchietto M.G."/>
            <person name="Heikkinen L."/>
            <person name="Lakso M."/>
            <person name="Fracchia K.M."/>
            <person name="Antoshechkin I."/>
            <person name="Mortazavi A."/>
            <person name="Wong G."/>
            <person name="Sternberg P.W."/>
        </authorList>
    </citation>
    <scope>NUCLEOTIDE SEQUENCE [LARGE SCALE GENOMIC DNA]</scope>
    <source>
        <strain evidence="1">MT8872</strain>
    </source>
</reference>
<dbReference type="WBParaSite" id="Pan_g10272.t1">
    <property type="protein sequence ID" value="Pan_g10272.t1"/>
    <property type="gene ID" value="Pan_g10272"/>
</dbReference>
<evidence type="ECO:0000313" key="2">
    <source>
        <dbReference type="WBParaSite" id="Pan_g10272.t1"/>
    </source>
</evidence>
<organism evidence="1 2">
    <name type="scientific">Panagrellus redivivus</name>
    <name type="common">Microworm</name>
    <dbReference type="NCBI Taxonomy" id="6233"/>
    <lineage>
        <taxon>Eukaryota</taxon>
        <taxon>Metazoa</taxon>
        <taxon>Ecdysozoa</taxon>
        <taxon>Nematoda</taxon>
        <taxon>Chromadorea</taxon>
        <taxon>Rhabditida</taxon>
        <taxon>Tylenchina</taxon>
        <taxon>Panagrolaimomorpha</taxon>
        <taxon>Panagrolaimoidea</taxon>
        <taxon>Panagrolaimidae</taxon>
        <taxon>Panagrellus</taxon>
    </lineage>
</organism>
<keyword evidence="1" id="KW-1185">Reference proteome</keyword>
<sequence length="107" mass="12318">MAQTSVVGMRLRILRLRQSIRMWLISGTLIIRFASTHFRSRDALSYDVQHNQLGSIDDNAMPQTPPRALLKRYCKAALTMLIADETGMYITARLIVQCKLFRSRFSN</sequence>
<accession>A0A7E4ZQ13</accession>
<dbReference type="Proteomes" id="UP000492821">
    <property type="component" value="Unassembled WGS sequence"/>
</dbReference>
<proteinExistence type="predicted"/>